<dbReference type="InterPro" id="IPR000182">
    <property type="entry name" value="GNAT_dom"/>
</dbReference>
<dbReference type="PANTHER" id="PTHR43451:SF1">
    <property type="entry name" value="ACETYLTRANSFERASE"/>
    <property type="match status" value="1"/>
</dbReference>
<proteinExistence type="predicted"/>
<dbReference type="Gene3D" id="3.40.630.30">
    <property type="match status" value="1"/>
</dbReference>
<dbReference type="AlphaFoldDB" id="A0A8J8PER7"/>
<dbReference type="GO" id="GO:0016747">
    <property type="term" value="F:acyltransferase activity, transferring groups other than amino-acyl groups"/>
    <property type="evidence" value="ECO:0007669"/>
    <property type="project" value="InterPro"/>
</dbReference>
<dbReference type="PANTHER" id="PTHR43451">
    <property type="entry name" value="ACETYLTRANSFERASE (GNAT) FAMILY PROTEIN"/>
    <property type="match status" value="1"/>
</dbReference>
<gene>
    <name evidence="2" type="ORF">A3207_04850</name>
</gene>
<dbReference type="InterPro" id="IPR052564">
    <property type="entry name" value="N-acetyltrans/Recomb-assoc"/>
</dbReference>
<evidence type="ECO:0000259" key="1">
    <source>
        <dbReference type="PROSITE" id="PS51186"/>
    </source>
</evidence>
<organism evidence="2 3">
    <name type="scientific">Candidatus Methanomassiliicoccus intestinalis</name>
    <dbReference type="NCBI Taxonomy" id="1406512"/>
    <lineage>
        <taxon>Archaea</taxon>
        <taxon>Methanobacteriati</taxon>
        <taxon>Thermoplasmatota</taxon>
        <taxon>Thermoplasmata</taxon>
        <taxon>Methanomassiliicoccales</taxon>
        <taxon>Methanomassiliicoccaceae</taxon>
        <taxon>Methanomassiliicoccus</taxon>
    </lineage>
</organism>
<accession>A0A8J8PER7</accession>
<dbReference type="RefSeq" id="WP_400195144.1">
    <property type="nucleotide sequence ID" value="NZ_CAYAYE010000021.1"/>
</dbReference>
<dbReference type="PROSITE" id="PS51186">
    <property type="entry name" value="GNAT"/>
    <property type="match status" value="1"/>
</dbReference>
<dbReference type="SUPFAM" id="SSF55729">
    <property type="entry name" value="Acyl-CoA N-acyltransferases (Nat)"/>
    <property type="match status" value="1"/>
</dbReference>
<dbReference type="CDD" id="cd04301">
    <property type="entry name" value="NAT_SF"/>
    <property type="match status" value="1"/>
</dbReference>
<feature type="domain" description="N-acetyltransferase" evidence="1">
    <location>
        <begin position="1"/>
        <end position="151"/>
    </location>
</feature>
<evidence type="ECO:0000313" key="2">
    <source>
        <dbReference type="EMBL" id="TQS81204.1"/>
    </source>
</evidence>
<dbReference type="Proteomes" id="UP000752814">
    <property type="component" value="Unassembled WGS sequence"/>
</dbReference>
<protein>
    <recommendedName>
        <fullName evidence="1">N-acetyltransferase domain-containing protein</fullName>
    </recommendedName>
</protein>
<comment type="caution">
    <text evidence="2">The sequence shown here is derived from an EMBL/GenBank/DDBJ whole genome shotgun (WGS) entry which is preliminary data.</text>
</comment>
<evidence type="ECO:0000313" key="3">
    <source>
        <dbReference type="Proteomes" id="UP000752814"/>
    </source>
</evidence>
<sequence length="160" mass="18626">MIRQAKEQDTGIVHDIVCKTMERAYSSCYAPEVIDYFRDYHSMDNICNDISNGDTYIIEVDGKCVGTGSHHGNYISRVFIHPDFQGYGYGTEIMEYLEKLILDEHESVFLHSSITGYQFYLDHGYSEKETVNAPVADDAVFRYTIMEKNKYDYYKLNFNE</sequence>
<dbReference type="Pfam" id="PF13673">
    <property type="entry name" value="Acetyltransf_10"/>
    <property type="match status" value="1"/>
</dbReference>
<name>A0A8J8PER7_9ARCH</name>
<dbReference type="InterPro" id="IPR016181">
    <property type="entry name" value="Acyl_CoA_acyltransferase"/>
</dbReference>
<dbReference type="EMBL" id="LVVT01000024">
    <property type="protein sequence ID" value="TQS81204.1"/>
    <property type="molecule type" value="Genomic_DNA"/>
</dbReference>
<reference evidence="2" key="1">
    <citation type="submission" date="2016-03" db="EMBL/GenBank/DDBJ databases">
        <authorList>
            <person name="Borrel G."/>
            <person name="Mccann A."/>
            <person name="O'Toole P.W."/>
        </authorList>
    </citation>
    <scope>NUCLEOTIDE SEQUENCE</scope>
    <source>
        <strain evidence="2">183</strain>
    </source>
</reference>